<accession>A0ACB7SFK9</accession>
<dbReference type="Proteomes" id="UP000821845">
    <property type="component" value="Chromosome 4"/>
</dbReference>
<proteinExistence type="predicted"/>
<comment type="caution">
    <text evidence="1">The sequence shown here is derived from an EMBL/GenBank/DDBJ whole genome shotgun (WGS) entry which is preliminary data.</text>
</comment>
<organism evidence="1 2">
    <name type="scientific">Hyalomma asiaticum</name>
    <name type="common">Tick</name>
    <dbReference type="NCBI Taxonomy" id="266040"/>
    <lineage>
        <taxon>Eukaryota</taxon>
        <taxon>Metazoa</taxon>
        <taxon>Ecdysozoa</taxon>
        <taxon>Arthropoda</taxon>
        <taxon>Chelicerata</taxon>
        <taxon>Arachnida</taxon>
        <taxon>Acari</taxon>
        <taxon>Parasitiformes</taxon>
        <taxon>Ixodida</taxon>
        <taxon>Ixodoidea</taxon>
        <taxon>Ixodidae</taxon>
        <taxon>Hyalomminae</taxon>
        <taxon>Hyalomma</taxon>
    </lineage>
</organism>
<name>A0ACB7SFK9_HYAAI</name>
<evidence type="ECO:0000313" key="1">
    <source>
        <dbReference type="EMBL" id="KAH6932846.1"/>
    </source>
</evidence>
<dbReference type="EMBL" id="CM023484">
    <property type="protein sequence ID" value="KAH6932846.1"/>
    <property type="molecule type" value="Genomic_DNA"/>
</dbReference>
<sequence>MSYYQGEVLAACVEDPPFDLILDNIKSTWAPADPDGARVPLHKLSPSLKIADQLKPSERDLQPQTIAAVTTHHQDQQQGVPTVRSLHPWLRSLPIR</sequence>
<gene>
    <name evidence="1" type="ORF">HPB50_010240</name>
</gene>
<reference evidence="1" key="1">
    <citation type="submission" date="2020-05" db="EMBL/GenBank/DDBJ databases">
        <title>Large-scale comparative analyses of tick genomes elucidate their genetic diversity and vector capacities.</title>
        <authorList>
            <person name="Jia N."/>
            <person name="Wang J."/>
            <person name="Shi W."/>
            <person name="Du L."/>
            <person name="Sun Y."/>
            <person name="Zhan W."/>
            <person name="Jiang J."/>
            <person name="Wang Q."/>
            <person name="Zhang B."/>
            <person name="Ji P."/>
            <person name="Sakyi L.B."/>
            <person name="Cui X."/>
            <person name="Yuan T."/>
            <person name="Jiang B."/>
            <person name="Yang W."/>
            <person name="Lam T.T.-Y."/>
            <person name="Chang Q."/>
            <person name="Ding S."/>
            <person name="Wang X."/>
            <person name="Zhu J."/>
            <person name="Ruan X."/>
            <person name="Zhao L."/>
            <person name="Wei J."/>
            <person name="Que T."/>
            <person name="Du C."/>
            <person name="Cheng J."/>
            <person name="Dai P."/>
            <person name="Han X."/>
            <person name="Huang E."/>
            <person name="Gao Y."/>
            <person name="Liu J."/>
            <person name="Shao H."/>
            <person name="Ye R."/>
            <person name="Li L."/>
            <person name="Wei W."/>
            <person name="Wang X."/>
            <person name="Wang C."/>
            <person name="Yang T."/>
            <person name="Huo Q."/>
            <person name="Li W."/>
            <person name="Guo W."/>
            <person name="Chen H."/>
            <person name="Zhou L."/>
            <person name="Ni X."/>
            <person name="Tian J."/>
            <person name="Zhou Y."/>
            <person name="Sheng Y."/>
            <person name="Liu T."/>
            <person name="Pan Y."/>
            <person name="Xia L."/>
            <person name="Li J."/>
            <person name="Zhao F."/>
            <person name="Cao W."/>
        </authorList>
    </citation>
    <scope>NUCLEOTIDE SEQUENCE</scope>
    <source>
        <strain evidence="1">Hyas-2018</strain>
    </source>
</reference>
<keyword evidence="2" id="KW-1185">Reference proteome</keyword>
<protein>
    <submittedName>
        <fullName evidence="1">Uncharacterized protein</fullName>
    </submittedName>
</protein>
<evidence type="ECO:0000313" key="2">
    <source>
        <dbReference type="Proteomes" id="UP000821845"/>
    </source>
</evidence>